<organism evidence="5 6">
    <name type="scientific">Pseudaquabacterium terrae</name>
    <dbReference type="NCBI Taxonomy" id="2732868"/>
    <lineage>
        <taxon>Bacteria</taxon>
        <taxon>Pseudomonadati</taxon>
        <taxon>Pseudomonadota</taxon>
        <taxon>Betaproteobacteria</taxon>
        <taxon>Burkholderiales</taxon>
        <taxon>Sphaerotilaceae</taxon>
        <taxon>Pseudaquabacterium</taxon>
    </lineage>
</organism>
<keyword evidence="3" id="KW-0443">Lipid metabolism</keyword>
<name>A0ABX2ES29_9BURK</name>
<dbReference type="SUPFAM" id="SSF56801">
    <property type="entry name" value="Acetyl-CoA synthetase-like"/>
    <property type="match status" value="1"/>
</dbReference>
<evidence type="ECO:0000256" key="1">
    <source>
        <dbReference type="ARBA" id="ARBA00022598"/>
    </source>
</evidence>
<evidence type="ECO:0000256" key="2">
    <source>
        <dbReference type="ARBA" id="ARBA00022832"/>
    </source>
</evidence>
<dbReference type="InterPro" id="IPR020845">
    <property type="entry name" value="AMP-binding_CS"/>
</dbReference>
<dbReference type="EMBL" id="JABRWJ010000011">
    <property type="protein sequence ID" value="NRF71354.1"/>
    <property type="molecule type" value="Genomic_DNA"/>
</dbReference>
<gene>
    <name evidence="5" type="ORF">HLB44_30650</name>
</gene>
<evidence type="ECO:0000256" key="3">
    <source>
        <dbReference type="ARBA" id="ARBA00023098"/>
    </source>
</evidence>
<evidence type="ECO:0000313" key="5">
    <source>
        <dbReference type="EMBL" id="NRF71354.1"/>
    </source>
</evidence>
<protein>
    <submittedName>
        <fullName evidence="5">Long-chain fatty acid--CoA ligase</fullName>
    </submittedName>
</protein>
<comment type="caution">
    <text evidence="5">The sequence shown here is derived from an EMBL/GenBank/DDBJ whole genome shotgun (WGS) entry which is preliminary data.</text>
</comment>
<feature type="domain" description="AMP-dependent synthetase/ligase" evidence="4">
    <location>
        <begin position="39"/>
        <end position="442"/>
    </location>
</feature>
<keyword evidence="1 5" id="KW-0436">Ligase</keyword>
<dbReference type="CDD" id="cd05907">
    <property type="entry name" value="VL_LC_FACS_like"/>
    <property type="match status" value="1"/>
</dbReference>
<keyword evidence="2" id="KW-0276">Fatty acid metabolism</keyword>
<reference evidence="5 6" key="1">
    <citation type="submission" date="2020-05" db="EMBL/GenBank/DDBJ databases">
        <title>Aquincola sp. isolate from soil.</title>
        <authorList>
            <person name="Han J."/>
            <person name="Kim D.-U."/>
        </authorList>
    </citation>
    <scope>NUCLEOTIDE SEQUENCE [LARGE SCALE GENOMIC DNA]</scope>
    <source>
        <strain evidence="5 6">S2</strain>
    </source>
</reference>
<dbReference type="InterPro" id="IPR042099">
    <property type="entry name" value="ANL_N_sf"/>
</dbReference>
<dbReference type="PANTHER" id="PTHR43272">
    <property type="entry name" value="LONG-CHAIN-FATTY-ACID--COA LIGASE"/>
    <property type="match status" value="1"/>
</dbReference>
<dbReference type="PANTHER" id="PTHR43272:SF32">
    <property type="entry name" value="AMP-DEPENDENT SYNTHETASE_LIGASE DOMAIN-CONTAINING PROTEIN"/>
    <property type="match status" value="1"/>
</dbReference>
<evidence type="ECO:0000259" key="4">
    <source>
        <dbReference type="Pfam" id="PF00501"/>
    </source>
</evidence>
<dbReference type="RefSeq" id="WP_173132349.1">
    <property type="nucleotide sequence ID" value="NZ_JABRWJ010000011.1"/>
</dbReference>
<dbReference type="GO" id="GO:0016874">
    <property type="term" value="F:ligase activity"/>
    <property type="evidence" value="ECO:0007669"/>
    <property type="project" value="UniProtKB-KW"/>
</dbReference>
<dbReference type="Gene3D" id="3.40.50.12780">
    <property type="entry name" value="N-terminal domain of ligase-like"/>
    <property type="match status" value="1"/>
</dbReference>
<proteinExistence type="predicted"/>
<dbReference type="InterPro" id="IPR000873">
    <property type="entry name" value="AMP-dep_synth/lig_dom"/>
</dbReference>
<keyword evidence="6" id="KW-1185">Reference proteome</keyword>
<accession>A0ABX2ES29</accession>
<dbReference type="Pfam" id="PF00501">
    <property type="entry name" value="AMP-binding"/>
    <property type="match status" value="1"/>
</dbReference>
<evidence type="ECO:0000313" key="6">
    <source>
        <dbReference type="Proteomes" id="UP000737171"/>
    </source>
</evidence>
<dbReference type="PROSITE" id="PS00455">
    <property type="entry name" value="AMP_BINDING"/>
    <property type="match status" value="1"/>
</dbReference>
<dbReference type="Proteomes" id="UP000737171">
    <property type="component" value="Unassembled WGS sequence"/>
</dbReference>
<sequence length="604" mass="65228">MTTHERHASQVRATNIGKPPAGEAFERALKARTVCEAFQITAAARADQVAVRTADGSVSLTYGALAARVRRVAAGLAALGVKRGDRLAIMLTNRPEFHVVDLAAMHLGAVAFSIYNTSAREQIEYLFADAGNRMVVTERAFLKHLLAVRDGGTPIDRIVVVDGAPEGTLSLEELEAGGDAQFDFEASWSALGPEDLLTLIYTSGTTGPPKGVELTHGNMMSEIRAVQQVLPVTPGGRTVSFLPAAHIGDRWSGHYSPLGVWGFTVTSCPDARNVMGIVHEVRPTIFLPVPRMWEKTKAALEAEIESEAGDAGRTLRWAIDTRIKMARATQEGKSASLMLQEEAKVAEALVGTKFRRKLGLDEAEWFLTGAAPTPREVFEFFAAVGIPICEIWAMSEASCLMTVNPLDRIRVGTVGLPIPGVEVKLADDGELLVRGRTVMRGYRNKPEQTAEAIDSEGWLHTGDIGTIDDDGYVRLVDRKKEIIINAAGKNMSPANIETCLRSSSPVIGQAVCIGDGRPYNVALITLSTEGAAGKSVDDPATLAEVAAAIERANGHLSRVEQIKKFKVVAKEWLPGSEELTPTMKLKRKSIAARYAAQIEELYAR</sequence>
<dbReference type="Pfam" id="PF23562">
    <property type="entry name" value="AMP-binding_C_3"/>
    <property type="match status" value="1"/>
</dbReference>